<keyword evidence="3 8" id="KW-0808">Transferase</keyword>
<evidence type="ECO:0000313" key="9">
    <source>
        <dbReference type="Proteomes" id="UP000199041"/>
    </source>
</evidence>
<feature type="transmembrane region" description="Helical" evidence="7">
    <location>
        <begin position="20"/>
        <end position="41"/>
    </location>
</feature>
<evidence type="ECO:0000256" key="5">
    <source>
        <dbReference type="ARBA" id="ARBA00022989"/>
    </source>
</evidence>
<feature type="transmembrane region" description="Helical" evidence="7">
    <location>
        <begin position="149"/>
        <end position="167"/>
    </location>
</feature>
<gene>
    <name evidence="8" type="ORF">SAMN05192529_103200</name>
</gene>
<keyword evidence="9" id="KW-1185">Reference proteome</keyword>
<dbReference type="InterPro" id="IPR001640">
    <property type="entry name" value="Lgt"/>
</dbReference>
<protein>
    <submittedName>
        <fullName evidence="8">Prolipoprotein diacylglyceryltransferase</fullName>
    </submittedName>
</protein>
<proteinExistence type="inferred from homology"/>
<evidence type="ECO:0000256" key="1">
    <source>
        <dbReference type="ARBA" id="ARBA00007150"/>
    </source>
</evidence>
<dbReference type="PANTHER" id="PTHR30589:SF0">
    <property type="entry name" value="PHOSPHATIDYLGLYCEROL--PROLIPOPROTEIN DIACYLGLYCERYL TRANSFERASE"/>
    <property type="match status" value="1"/>
</dbReference>
<dbReference type="RefSeq" id="WP_091394186.1">
    <property type="nucleotide sequence ID" value="NZ_FNQY01000003.1"/>
</dbReference>
<dbReference type="GO" id="GO:0042158">
    <property type="term" value="P:lipoprotein biosynthetic process"/>
    <property type="evidence" value="ECO:0007669"/>
    <property type="project" value="InterPro"/>
</dbReference>
<dbReference type="PANTHER" id="PTHR30589">
    <property type="entry name" value="PROLIPOPROTEIN DIACYLGLYCERYL TRANSFERASE"/>
    <property type="match status" value="1"/>
</dbReference>
<comment type="similarity">
    <text evidence="1">Belongs to the Lgt family.</text>
</comment>
<feature type="transmembrane region" description="Helical" evidence="7">
    <location>
        <begin position="400"/>
        <end position="420"/>
    </location>
</feature>
<keyword evidence="5 7" id="KW-1133">Transmembrane helix</keyword>
<dbReference type="GO" id="GO:0005886">
    <property type="term" value="C:plasma membrane"/>
    <property type="evidence" value="ECO:0007669"/>
    <property type="project" value="InterPro"/>
</dbReference>
<dbReference type="AlphaFoldDB" id="A0A1H3WPL5"/>
<evidence type="ECO:0000256" key="3">
    <source>
        <dbReference type="ARBA" id="ARBA00022679"/>
    </source>
</evidence>
<sequence>MYPNLYYLFWDLFGIKISILKVVNSFGFFVAISFLVSAWLISREFKRRQALGYFTYTEKKITIGQPASSGELLANFLLGFVFGYKILGIFFTKGAMANPQAFIFSGAGSWLAGILLGGLFLFLKWKDKNKSKLDKPEQRTVRIWPSDRVGDIVIISAIAGFVGAKIFDNLENWDRFIQDPIGNLFSPSGLTFYGGLIVAIIALWIYFKKNNMRFINVADSVAPILMLSYGLGRIGCQVAGDGDWGIINSAYLSNPDGSLRLATPQQFQQAAVLFKNHTEQYGIVGEIQHAAFKGASWLPDWLFAFSYPHNVNSQGIALANCDWGQYCNYLPLPVYPTPLYEIVMSLILFGILWSLRKKITYPGKLFGLYLIVNGVERFLIEQIRVNTKYDIIFHPSQAEIISFLLVIIGIILVTMAPKIFKPLTIIKPTASSSSKSSDNR</sequence>
<dbReference type="Proteomes" id="UP000199041">
    <property type="component" value="Unassembled WGS sequence"/>
</dbReference>
<evidence type="ECO:0000313" key="8">
    <source>
        <dbReference type="EMBL" id="SDZ89086.1"/>
    </source>
</evidence>
<evidence type="ECO:0000256" key="2">
    <source>
        <dbReference type="ARBA" id="ARBA00022475"/>
    </source>
</evidence>
<keyword evidence="4 7" id="KW-0812">Transmembrane</keyword>
<dbReference type="OrthoDB" id="871140at2"/>
<organism evidence="8 9">
    <name type="scientific">Arachidicoccus rhizosphaerae</name>
    <dbReference type="NCBI Taxonomy" id="551991"/>
    <lineage>
        <taxon>Bacteria</taxon>
        <taxon>Pseudomonadati</taxon>
        <taxon>Bacteroidota</taxon>
        <taxon>Chitinophagia</taxon>
        <taxon>Chitinophagales</taxon>
        <taxon>Chitinophagaceae</taxon>
        <taxon>Arachidicoccus</taxon>
    </lineage>
</organism>
<feature type="transmembrane region" description="Helical" evidence="7">
    <location>
        <begin position="103"/>
        <end position="123"/>
    </location>
</feature>
<feature type="transmembrane region" description="Helical" evidence="7">
    <location>
        <begin position="338"/>
        <end position="355"/>
    </location>
</feature>
<accession>A0A1H3WPL5</accession>
<evidence type="ECO:0000256" key="7">
    <source>
        <dbReference type="SAM" id="Phobius"/>
    </source>
</evidence>
<evidence type="ECO:0000256" key="6">
    <source>
        <dbReference type="ARBA" id="ARBA00023136"/>
    </source>
</evidence>
<dbReference type="STRING" id="551991.SAMN05192529_103200"/>
<evidence type="ECO:0000256" key="4">
    <source>
        <dbReference type="ARBA" id="ARBA00022692"/>
    </source>
</evidence>
<keyword evidence="2" id="KW-1003">Cell membrane</keyword>
<name>A0A1H3WPL5_9BACT</name>
<dbReference type="Pfam" id="PF01790">
    <property type="entry name" value="LGT"/>
    <property type="match status" value="1"/>
</dbReference>
<feature type="transmembrane region" description="Helical" evidence="7">
    <location>
        <begin position="72"/>
        <end position="91"/>
    </location>
</feature>
<keyword evidence="6 7" id="KW-0472">Membrane</keyword>
<dbReference type="EMBL" id="FNQY01000003">
    <property type="protein sequence ID" value="SDZ89086.1"/>
    <property type="molecule type" value="Genomic_DNA"/>
</dbReference>
<reference evidence="8 9" key="1">
    <citation type="submission" date="2016-10" db="EMBL/GenBank/DDBJ databases">
        <authorList>
            <person name="de Groot N.N."/>
        </authorList>
    </citation>
    <scope>NUCLEOTIDE SEQUENCE [LARGE SCALE GENOMIC DNA]</scope>
    <source>
        <strain evidence="8 9">Vu-144</strain>
    </source>
</reference>
<dbReference type="GO" id="GO:0008961">
    <property type="term" value="F:phosphatidylglycerol-prolipoprotein diacylglyceryl transferase activity"/>
    <property type="evidence" value="ECO:0007669"/>
    <property type="project" value="InterPro"/>
</dbReference>
<feature type="transmembrane region" description="Helical" evidence="7">
    <location>
        <begin position="187"/>
        <end position="207"/>
    </location>
</feature>
<keyword evidence="8" id="KW-0449">Lipoprotein</keyword>